<keyword evidence="3" id="KW-0804">Transcription</keyword>
<proteinExistence type="predicted"/>
<feature type="region of interest" description="Disordered" evidence="5">
    <location>
        <begin position="80"/>
        <end position="99"/>
    </location>
</feature>
<evidence type="ECO:0000313" key="7">
    <source>
        <dbReference type="EMBL" id="RWR84199.1"/>
    </source>
</evidence>
<keyword evidence="8" id="KW-1185">Reference proteome</keyword>
<dbReference type="EMBL" id="QPKB01000005">
    <property type="protein sequence ID" value="RWR84199.1"/>
    <property type="molecule type" value="Genomic_DNA"/>
</dbReference>
<dbReference type="AlphaFoldDB" id="A0A443P0C1"/>
<feature type="region of interest" description="Disordered" evidence="5">
    <location>
        <begin position="260"/>
        <end position="307"/>
    </location>
</feature>
<keyword evidence="4" id="KW-0539">Nucleus</keyword>
<evidence type="ECO:0000256" key="2">
    <source>
        <dbReference type="ARBA" id="ARBA00023125"/>
    </source>
</evidence>
<keyword evidence="2" id="KW-0238">DNA-binding</keyword>
<accession>A0A443P0C1</accession>
<evidence type="ECO:0000313" key="8">
    <source>
        <dbReference type="Proteomes" id="UP000283530"/>
    </source>
</evidence>
<feature type="compositionally biased region" description="Polar residues" evidence="5">
    <location>
        <begin position="262"/>
        <end position="279"/>
    </location>
</feature>
<dbReference type="Proteomes" id="UP000283530">
    <property type="component" value="Unassembled WGS sequence"/>
</dbReference>
<dbReference type="InterPro" id="IPR036093">
    <property type="entry name" value="NAC_dom_sf"/>
</dbReference>
<organism evidence="7 8">
    <name type="scientific">Cinnamomum micranthum f. kanehirae</name>
    <dbReference type="NCBI Taxonomy" id="337451"/>
    <lineage>
        <taxon>Eukaryota</taxon>
        <taxon>Viridiplantae</taxon>
        <taxon>Streptophyta</taxon>
        <taxon>Embryophyta</taxon>
        <taxon>Tracheophyta</taxon>
        <taxon>Spermatophyta</taxon>
        <taxon>Magnoliopsida</taxon>
        <taxon>Magnoliidae</taxon>
        <taxon>Laurales</taxon>
        <taxon>Lauraceae</taxon>
        <taxon>Cinnamomum</taxon>
    </lineage>
</organism>
<reference evidence="7 8" key="1">
    <citation type="journal article" date="2019" name="Nat. Plants">
        <title>Stout camphor tree genome fills gaps in understanding of flowering plant genome evolution.</title>
        <authorList>
            <person name="Chaw S.M."/>
            <person name="Liu Y.C."/>
            <person name="Wu Y.W."/>
            <person name="Wang H.Y."/>
            <person name="Lin C.I."/>
            <person name="Wu C.S."/>
            <person name="Ke H.M."/>
            <person name="Chang L.Y."/>
            <person name="Hsu C.Y."/>
            <person name="Yang H.T."/>
            <person name="Sudianto E."/>
            <person name="Hsu M.H."/>
            <person name="Wu K.P."/>
            <person name="Wang L.N."/>
            <person name="Leebens-Mack J.H."/>
            <person name="Tsai I.J."/>
        </authorList>
    </citation>
    <scope>NUCLEOTIDE SEQUENCE [LARGE SCALE GENOMIC DNA]</scope>
    <source>
        <strain evidence="8">cv. Chaw 1501</strain>
        <tissue evidence="7">Young leaves</tissue>
    </source>
</reference>
<feature type="compositionally biased region" description="Basic and acidic residues" evidence="5">
    <location>
        <begin position="280"/>
        <end position="303"/>
    </location>
</feature>
<name>A0A443P0C1_9MAGN</name>
<dbReference type="SUPFAM" id="SSF101941">
    <property type="entry name" value="NAC domain"/>
    <property type="match status" value="1"/>
</dbReference>
<comment type="caution">
    <text evidence="7">The sequence shown here is derived from an EMBL/GenBank/DDBJ whole genome shotgun (WGS) entry which is preliminary data.</text>
</comment>
<dbReference type="PROSITE" id="PS51005">
    <property type="entry name" value="NAC"/>
    <property type="match status" value="1"/>
</dbReference>
<dbReference type="Pfam" id="PF02365">
    <property type="entry name" value="NAM"/>
    <property type="match status" value="1"/>
</dbReference>
<dbReference type="Gene3D" id="2.170.150.80">
    <property type="entry name" value="NAC domain"/>
    <property type="match status" value="1"/>
</dbReference>
<protein>
    <submittedName>
        <fullName evidence="7">NAC domain-containing protein 82-like protein</fullName>
    </submittedName>
</protein>
<dbReference type="InterPro" id="IPR003441">
    <property type="entry name" value="NAC-dom"/>
</dbReference>
<dbReference type="GO" id="GO:0006355">
    <property type="term" value="P:regulation of DNA-templated transcription"/>
    <property type="evidence" value="ECO:0007669"/>
    <property type="project" value="InterPro"/>
</dbReference>
<dbReference type="PANTHER" id="PTHR31744">
    <property type="entry name" value="PROTEIN CUP-SHAPED COTYLEDON 2-RELATED"/>
    <property type="match status" value="1"/>
</dbReference>
<evidence type="ECO:0000256" key="3">
    <source>
        <dbReference type="ARBA" id="ARBA00023163"/>
    </source>
</evidence>
<evidence type="ECO:0000259" key="6">
    <source>
        <dbReference type="PROSITE" id="PS51005"/>
    </source>
</evidence>
<gene>
    <name evidence="7" type="ORF">CKAN_01299100</name>
</gene>
<sequence>MANLSKFSPPPGTRFLPCDVVLIMYYLKRKVAGRQFKLKGDIPDIALNNFSPSELREMSYPKTKDLEGFFFCSLGRRYSKGQRKNRSGKGGSWNVTGKDKPIYNKSREVGLRTTLTFYRGKGRGTRTDWRIHEYRLEDKELPINEFVVLCKIFEKKSRGPKTDEDYESPVEDDADDCVDDDDANGSVVSLLPAIPSSSLAPQEGQNTVATTSTLDFENRPDAVLPPLPTHTATTIVPRLHLSSPGHVIHKFVLNNVSDEDGNTCNGSGSRQVDSVPSKSTVEDLDTHGIYKGSEDISDHRKINSNDNSNSIKKLEEEKLWQHHHSPGSIDWMEVKDLSNPTEEDWDAYFRWEDLLIPVAADVSNQGTSFLPAPNATPVLPAHEAMDSSENIWGHREPTCDSAAYSPLKAGEIVGQYAPQSLARGKQLHLHLGLECISKERWFLTNVQFHLGSIVACPA</sequence>
<evidence type="ECO:0000256" key="1">
    <source>
        <dbReference type="ARBA" id="ARBA00023015"/>
    </source>
</evidence>
<evidence type="ECO:0000256" key="4">
    <source>
        <dbReference type="ARBA" id="ARBA00023242"/>
    </source>
</evidence>
<dbReference type="PANTHER" id="PTHR31744:SF210">
    <property type="entry name" value="NAC DOMAIN-CONTAINING PROTEIN 86-LIKE"/>
    <property type="match status" value="1"/>
</dbReference>
<feature type="domain" description="NAC" evidence="6">
    <location>
        <begin position="9"/>
        <end position="155"/>
    </location>
</feature>
<keyword evidence="1" id="KW-0805">Transcription regulation</keyword>
<evidence type="ECO:0000256" key="5">
    <source>
        <dbReference type="SAM" id="MobiDB-lite"/>
    </source>
</evidence>
<dbReference type="OrthoDB" id="10372534at2759"/>
<dbReference type="GO" id="GO:0003677">
    <property type="term" value="F:DNA binding"/>
    <property type="evidence" value="ECO:0007669"/>
    <property type="project" value="UniProtKB-KW"/>
</dbReference>